<dbReference type="SUPFAM" id="SSF54211">
    <property type="entry name" value="Ribosomal protein S5 domain 2-like"/>
    <property type="match status" value="1"/>
</dbReference>
<dbReference type="InterPro" id="IPR035647">
    <property type="entry name" value="EFG_III/V"/>
</dbReference>
<dbReference type="Gene3D" id="3.30.70.870">
    <property type="entry name" value="Elongation Factor G (Translational Gtpase), domain 3"/>
    <property type="match status" value="1"/>
</dbReference>
<dbReference type="FunFam" id="3.40.50.300:FF:000646">
    <property type="entry name" value="U5 small nuclear ribonucleoprotein component"/>
    <property type="match status" value="1"/>
</dbReference>
<dbReference type="SUPFAM" id="SSF52540">
    <property type="entry name" value="P-loop containing nucleoside triphosphate hydrolases"/>
    <property type="match status" value="1"/>
</dbReference>
<keyword evidence="6" id="KW-0539">Nucleus</keyword>
<name>A0AA38M091_9CUCU</name>
<dbReference type="CDD" id="cd04098">
    <property type="entry name" value="eEF2_C_snRNP"/>
    <property type="match status" value="1"/>
</dbReference>
<dbReference type="FunFam" id="2.40.30.10:FF:000029">
    <property type="entry name" value="116 kDa U5 small nuclear ribonucleoprotein component"/>
    <property type="match status" value="1"/>
</dbReference>
<gene>
    <name evidence="8" type="ORF">Zmor_022088</name>
</gene>
<dbReference type="GO" id="GO:0005525">
    <property type="term" value="F:GTP binding"/>
    <property type="evidence" value="ECO:0007669"/>
    <property type="project" value="UniProtKB-KW"/>
</dbReference>
<keyword evidence="4" id="KW-0342">GTP-binding</keyword>
<dbReference type="PANTHER" id="PTHR42908">
    <property type="entry name" value="TRANSLATION ELONGATION FACTOR-RELATED"/>
    <property type="match status" value="1"/>
</dbReference>
<feature type="domain" description="Tr-type G" evidence="7">
    <location>
        <begin position="148"/>
        <end position="372"/>
    </location>
</feature>
<dbReference type="Pfam" id="PF03764">
    <property type="entry name" value="EFG_IV"/>
    <property type="match status" value="1"/>
</dbReference>
<protein>
    <recommendedName>
        <fullName evidence="7">Tr-type G domain-containing protein</fullName>
    </recommendedName>
</protein>
<dbReference type="GO" id="GO:0030623">
    <property type="term" value="F:U5 snRNA binding"/>
    <property type="evidence" value="ECO:0007669"/>
    <property type="project" value="TreeGrafter"/>
</dbReference>
<organism evidence="8 9">
    <name type="scientific">Zophobas morio</name>
    <dbReference type="NCBI Taxonomy" id="2755281"/>
    <lineage>
        <taxon>Eukaryota</taxon>
        <taxon>Metazoa</taxon>
        <taxon>Ecdysozoa</taxon>
        <taxon>Arthropoda</taxon>
        <taxon>Hexapoda</taxon>
        <taxon>Insecta</taxon>
        <taxon>Pterygota</taxon>
        <taxon>Neoptera</taxon>
        <taxon>Endopterygota</taxon>
        <taxon>Coleoptera</taxon>
        <taxon>Polyphaga</taxon>
        <taxon>Cucujiformia</taxon>
        <taxon>Tenebrionidae</taxon>
        <taxon>Zophobas</taxon>
    </lineage>
</organism>
<dbReference type="PRINTS" id="PR00315">
    <property type="entry name" value="ELONGATNFCT"/>
</dbReference>
<dbReference type="Gene3D" id="3.40.50.300">
    <property type="entry name" value="P-loop containing nucleotide triphosphate hydrolases"/>
    <property type="match status" value="1"/>
</dbReference>
<dbReference type="InterPro" id="IPR005517">
    <property type="entry name" value="Transl_elong_EFG/EF2_IV"/>
</dbReference>
<dbReference type="InterPro" id="IPR014721">
    <property type="entry name" value="Ribsml_uS5_D2-typ_fold_subgr"/>
</dbReference>
<dbReference type="CDD" id="cd01683">
    <property type="entry name" value="EF2_IV_snRNP"/>
    <property type="match status" value="1"/>
</dbReference>
<dbReference type="SUPFAM" id="SSF54980">
    <property type="entry name" value="EF-G C-terminal domain-like"/>
    <property type="match status" value="2"/>
</dbReference>
<dbReference type="NCBIfam" id="TIGR00231">
    <property type="entry name" value="small_GTP"/>
    <property type="match status" value="1"/>
</dbReference>
<dbReference type="Gene3D" id="3.90.1430.10">
    <property type="entry name" value="Yeast translation eEF2 (G' domain)"/>
    <property type="match status" value="1"/>
</dbReference>
<dbReference type="InterPro" id="IPR005225">
    <property type="entry name" value="Small_GTP-bd"/>
</dbReference>
<evidence type="ECO:0000313" key="9">
    <source>
        <dbReference type="Proteomes" id="UP001168821"/>
    </source>
</evidence>
<evidence type="ECO:0000256" key="2">
    <source>
        <dbReference type="ARBA" id="ARBA00022664"/>
    </source>
</evidence>
<dbReference type="Proteomes" id="UP001168821">
    <property type="component" value="Unassembled WGS sequence"/>
</dbReference>
<dbReference type="InterPro" id="IPR000795">
    <property type="entry name" value="T_Tr_GTP-bd_dom"/>
</dbReference>
<dbReference type="InterPro" id="IPR044121">
    <property type="entry name" value="Snu114_GTP-bd"/>
</dbReference>
<dbReference type="GO" id="GO:0005829">
    <property type="term" value="C:cytosol"/>
    <property type="evidence" value="ECO:0007669"/>
    <property type="project" value="TreeGrafter"/>
</dbReference>
<dbReference type="FunFam" id="3.30.230.10:FF:000009">
    <property type="entry name" value="116 kDa U5 small nuclear ribonucleoprotein component"/>
    <property type="match status" value="1"/>
</dbReference>
<dbReference type="Pfam" id="PF16004">
    <property type="entry name" value="EFTUD2"/>
    <property type="match status" value="1"/>
</dbReference>
<dbReference type="FunFam" id="3.30.70.240:FF:000004">
    <property type="entry name" value="116 kDa U5 small nuclear ribonucleoprotein"/>
    <property type="match status" value="1"/>
</dbReference>
<dbReference type="SMART" id="SM00838">
    <property type="entry name" value="EFG_C"/>
    <property type="match status" value="1"/>
</dbReference>
<dbReference type="InterPro" id="IPR020568">
    <property type="entry name" value="Ribosomal_Su5_D2-typ_SF"/>
</dbReference>
<dbReference type="FunFam" id="3.30.70.870:FF:000002">
    <property type="entry name" value="Translation elongation factor 2"/>
    <property type="match status" value="1"/>
</dbReference>
<evidence type="ECO:0000256" key="4">
    <source>
        <dbReference type="ARBA" id="ARBA00023134"/>
    </source>
</evidence>
<dbReference type="InterPro" id="IPR009000">
    <property type="entry name" value="Transl_B-barrel_sf"/>
</dbReference>
<dbReference type="InterPro" id="IPR035655">
    <property type="entry name" value="U5-116kDa_C"/>
</dbReference>
<dbReference type="GO" id="GO:0000398">
    <property type="term" value="P:mRNA splicing, via spliceosome"/>
    <property type="evidence" value="ECO:0007669"/>
    <property type="project" value="TreeGrafter"/>
</dbReference>
<dbReference type="Gene3D" id="3.30.230.10">
    <property type="match status" value="1"/>
</dbReference>
<proteinExistence type="predicted"/>
<dbReference type="InterPro" id="IPR031950">
    <property type="entry name" value="EFTUD2_N"/>
</dbReference>
<evidence type="ECO:0000313" key="8">
    <source>
        <dbReference type="EMBL" id="KAJ3639023.1"/>
    </source>
</evidence>
<dbReference type="InterPro" id="IPR027417">
    <property type="entry name" value="P-loop_NTPase"/>
</dbReference>
<dbReference type="InterPro" id="IPR004161">
    <property type="entry name" value="EFTu-like_2"/>
</dbReference>
<evidence type="ECO:0000256" key="3">
    <source>
        <dbReference type="ARBA" id="ARBA00022741"/>
    </source>
</evidence>
<accession>A0AA38M091</accession>
<dbReference type="PANTHER" id="PTHR42908:SF6">
    <property type="entry name" value="116 KDA U5 SMALL NUCLEAR RIBONUCLEOPROTEIN COMPONENT"/>
    <property type="match status" value="1"/>
</dbReference>
<dbReference type="EMBL" id="JALNTZ010000065">
    <property type="protein sequence ID" value="KAJ3639023.1"/>
    <property type="molecule type" value="Genomic_DNA"/>
</dbReference>
<dbReference type="Pfam" id="PF00679">
    <property type="entry name" value="EFG_C"/>
    <property type="match status" value="1"/>
</dbReference>
<evidence type="ECO:0000256" key="5">
    <source>
        <dbReference type="ARBA" id="ARBA00023187"/>
    </source>
</evidence>
<comment type="subcellular location">
    <subcellularLocation>
        <location evidence="1">Nucleus</location>
    </subcellularLocation>
</comment>
<dbReference type="SUPFAM" id="SSF50447">
    <property type="entry name" value="Translation proteins"/>
    <property type="match status" value="1"/>
</dbReference>
<dbReference type="CDD" id="cd04167">
    <property type="entry name" value="Snu114p"/>
    <property type="match status" value="1"/>
</dbReference>
<dbReference type="GO" id="GO:0071007">
    <property type="term" value="C:U2-type catalytic step 2 spliceosome"/>
    <property type="evidence" value="ECO:0007669"/>
    <property type="project" value="TreeGrafter"/>
</dbReference>
<dbReference type="FunFam" id="3.90.1430.10:FF:000001">
    <property type="entry name" value="116 kDa U5 small nuclear ribonucleoprotein component"/>
    <property type="match status" value="1"/>
</dbReference>
<dbReference type="InterPro" id="IPR000640">
    <property type="entry name" value="EFG_V-like"/>
</dbReference>
<dbReference type="SMART" id="SM00889">
    <property type="entry name" value="EFG_IV"/>
    <property type="match status" value="1"/>
</dbReference>
<dbReference type="AlphaFoldDB" id="A0AA38M091"/>
<dbReference type="Gene3D" id="3.30.70.240">
    <property type="match status" value="1"/>
</dbReference>
<evidence type="ECO:0000259" key="7">
    <source>
        <dbReference type="PROSITE" id="PS51722"/>
    </source>
</evidence>
<sequence>MDGNDLYDEFGNYIGPALESEESSPEETETDATNAWRELQVLLSRLMLLLYTLGGDEETSRMEEIESEDVIQVESNAIILHEDKKYYPEASEIYGEGVETLVQEEDTMDLEEPIVLPIKSSKYAYSEKELPETTYSKEFLADMIDNPNLIRNVALVGALHSGKTTFVDCLIQQTHHLPHYFNQDEGLYQSRYADKLFTEQERGLSIKCTPLSLILQNSIDKSYVINILDTPGHVNFIDEAAAAMRACDGVVVVVDAIDGVMANTENLIRHALQERLAITLCINKIDRLILELKLPPNDAYFKLKLIVDEVNNVLMLAGSEKKLVSPYLGNVVFASSKSNWSFTLRSFASLYASLHGIDMEMEEFARRLWGDVYFNAKTRTFSRKPPHADVKRTFVEFILMPLYKLYSQVMGEADFGLVSTLEELGVKLTKAECRASIKTLLRIVLSRFFGPHCGFVDMLASHIPSPSQNAEQLIRRIYKGDLNTRTALGMLCCDPEAPLMIYIVKLFPSDDATHFYAFGRIMSGTVETGQKVRVLGEKYTLEDEEDMKKEVISKMFIGEARYMIEVNKLQAGGWIMMQGVDSLISKTATITDLQNEEACTFRPLTFPTQAVCKISVEPLNPSELPKMLEGLRSVNKTYPLLETKAEESGEYVAFGTGELYLDCVMHDLRLMYSDIEVKVSDPVTRFRETIVETSSIKCFAETPNQKNKLTMIAEPLEEGLAEDIETGKVVLQWSKKKMSDYFQSKYDWDLLAARSIWAFGPDNDGPNVLVDDTLPSEVNKQLLYSVRDSVVQGFQWATREGPLCDEPIRNVKFKILDAVISDQPIQRGGGQIIPTARRVAYSAFLMATPRLMEPYYSVEITAPADCVAAVYNVLSRRRGHIVQDAPKPGSPLYVVKAYVPVMDSFGFETDLRMHTQGQAFCTSEFHHWQIVPGDPLDKSIQIRPLEPQPPLALARDFVLKTRRRKGLSEDVFISKFFDDPMLLELAKQDVLLSHNFLL</sequence>
<keyword evidence="3" id="KW-0547">Nucleotide-binding</keyword>
<keyword evidence="5" id="KW-0508">mRNA splicing</keyword>
<dbReference type="CDD" id="cd04090">
    <property type="entry name" value="EF2_II_snRNP"/>
    <property type="match status" value="1"/>
</dbReference>
<evidence type="ECO:0000256" key="1">
    <source>
        <dbReference type="ARBA" id="ARBA00004123"/>
    </source>
</evidence>
<keyword evidence="9" id="KW-1185">Reference proteome</keyword>
<dbReference type="PROSITE" id="PS51722">
    <property type="entry name" value="G_TR_2"/>
    <property type="match status" value="1"/>
</dbReference>
<dbReference type="Gene3D" id="2.40.30.10">
    <property type="entry name" value="Translation factors"/>
    <property type="match status" value="1"/>
</dbReference>
<reference evidence="8" key="1">
    <citation type="journal article" date="2023" name="G3 (Bethesda)">
        <title>Whole genome assemblies of Zophobas morio and Tenebrio molitor.</title>
        <authorList>
            <person name="Kaur S."/>
            <person name="Stinson S.A."/>
            <person name="diCenzo G.C."/>
        </authorList>
    </citation>
    <scope>NUCLEOTIDE SEQUENCE</scope>
    <source>
        <strain evidence="8">QUZm001</strain>
    </source>
</reference>
<dbReference type="Pfam" id="PF00009">
    <property type="entry name" value="GTP_EFTU"/>
    <property type="match status" value="1"/>
</dbReference>
<dbReference type="GO" id="GO:0046540">
    <property type="term" value="C:U4/U6 x U5 tri-snRNP complex"/>
    <property type="evidence" value="ECO:0007669"/>
    <property type="project" value="TreeGrafter"/>
</dbReference>
<dbReference type="Pfam" id="PF03144">
    <property type="entry name" value="GTP_EFTU_D2"/>
    <property type="match status" value="1"/>
</dbReference>
<evidence type="ECO:0000256" key="6">
    <source>
        <dbReference type="ARBA" id="ARBA00023242"/>
    </source>
</evidence>
<keyword evidence="2" id="KW-0507">mRNA processing</keyword>
<comment type="caution">
    <text evidence="8">The sequence shown here is derived from an EMBL/GenBank/DDBJ whole genome shotgun (WGS) entry which is preliminary data.</text>
</comment>
<dbReference type="GO" id="GO:0003924">
    <property type="term" value="F:GTPase activity"/>
    <property type="evidence" value="ECO:0007669"/>
    <property type="project" value="InterPro"/>
</dbReference>